<gene>
    <name evidence="9" type="ORF">SAMN02745193_01042</name>
</gene>
<reference evidence="10" key="1">
    <citation type="submission" date="2016-12" db="EMBL/GenBank/DDBJ databases">
        <authorList>
            <person name="Varghese N."/>
            <person name="Submissions S."/>
        </authorList>
    </citation>
    <scope>NUCLEOTIDE SEQUENCE [LARGE SCALE GENOMIC DNA]</scope>
    <source>
        <strain evidence="10">DSM 11032</strain>
    </source>
</reference>
<dbReference type="InterPro" id="IPR027304">
    <property type="entry name" value="Trigger_fact/SurA_dom_sf"/>
</dbReference>
<evidence type="ECO:0000256" key="3">
    <source>
        <dbReference type="ARBA" id="ARBA00022692"/>
    </source>
</evidence>
<evidence type="ECO:0000256" key="6">
    <source>
        <dbReference type="ARBA" id="ARBA00023186"/>
    </source>
</evidence>
<dbReference type="GO" id="GO:0005886">
    <property type="term" value="C:plasma membrane"/>
    <property type="evidence" value="ECO:0007669"/>
    <property type="project" value="UniProtKB-SubCell"/>
</dbReference>
<sequence>MLSFFRRFFQSKIGLPIFIGFLVLIALAFAAADITGSTFGGVSGGDRVAVVGGEPVANSELVTAATTGLDQMRRQNPTLTMPEFVTEGGLDEVLRQLINRYAVGNYAEKYDLRAGQNLVNSEILKIEAFRGLTGEFDEDSYLAALRQAGLSDAVFRRDLKDGLLEQQLLKPAVVAPQMPERIARQYAALVLERRRGEIALVPSSIFAPESGPSEAQLTQWYGENRTQFIRPERRTLRFAVFGADTLEVSATPSEAEIAARYKRDADQYKAIERRAVTSFVVPTEDAAKALAARIRAGTSLEAAALEAGFNSSSAELRDRETLANATSFAFAENVFKAERGTAVEPAQGTLGWYVARVDEIERIPARTLAQASPEITEQLATEKRGAAVADLTAEIEAEIDGGTALAEVAKAYDLTIETTPALLASGQAFGRADVQIVPQLVPVLSTAFQMDESEPQLAEVVPGQQFVVFEVARIEEAAAPPLDEIKQQAEAAWSRAQGAKAARAAADRIIEKARGDMALSAAIAAEEKSGFEREPIDLKRRELLAQRQGNLPPPLVLMFSMAEGSIKVLEAPRDLGWYIISLDEITTDPVDGEPGLLEQTRRQLAPTLTEEYRSQAQAAMRAELGTTRNEAAIAAVRKQLTGEQ</sequence>
<keyword evidence="9" id="KW-0413">Isomerase</keyword>
<dbReference type="SUPFAM" id="SSF109998">
    <property type="entry name" value="Triger factor/SurA peptide-binding domain-like"/>
    <property type="match status" value="1"/>
</dbReference>
<keyword evidence="6" id="KW-0143">Chaperone</keyword>
<comment type="similarity">
    <text evidence="7">Belongs to the PpiD chaperone family.</text>
</comment>
<dbReference type="Proteomes" id="UP000184391">
    <property type="component" value="Unassembled WGS sequence"/>
</dbReference>
<dbReference type="RefSeq" id="WP_072673602.1">
    <property type="nucleotide sequence ID" value="NZ_FRDF01000005.1"/>
</dbReference>
<dbReference type="AlphaFoldDB" id="A0A1M7S682"/>
<keyword evidence="10" id="KW-1185">Reference proteome</keyword>
<evidence type="ECO:0000256" key="7">
    <source>
        <dbReference type="ARBA" id="ARBA00038408"/>
    </source>
</evidence>
<dbReference type="STRING" id="198312.SAMN02745193_01042"/>
<protein>
    <submittedName>
        <fullName evidence="9">Peptidyl-prolyl cis-trans isomerase D</fullName>
    </submittedName>
</protein>
<dbReference type="GO" id="GO:0003755">
    <property type="term" value="F:peptidyl-prolyl cis-trans isomerase activity"/>
    <property type="evidence" value="ECO:0007669"/>
    <property type="project" value="InterPro"/>
</dbReference>
<proteinExistence type="inferred from homology"/>
<accession>A0A1M7S682</accession>
<dbReference type="InterPro" id="IPR000297">
    <property type="entry name" value="PPIase_PpiC"/>
</dbReference>
<evidence type="ECO:0000259" key="8">
    <source>
        <dbReference type="Pfam" id="PF13145"/>
    </source>
</evidence>
<dbReference type="Pfam" id="PF13145">
    <property type="entry name" value="Rotamase_2"/>
    <property type="match status" value="1"/>
</dbReference>
<organism evidence="9 10">
    <name type="scientific">Erythrobacter sanguineus</name>
    <dbReference type="NCBI Taxonomy" id="198312"/>
    <lineage>
        <taxon>Bacteria</taxon>
        <taxon>Pseudomonadati</taxon>
        <taxon>Pseudomonadota</taxon>
        <taxon>Alphaproteobacteria</taxon>
        <taxon>Sphingomonadales</taxon>
        <taxon>Erythrobacteraceae</taxon>
        <taxon>Erythrobacter/Porphyrobacter group</taxon>
        <taxon>Erythrobacter</taxon>
    </lineage>
</organism>
<keyword evidence="4" id="KW-1133">Transmembrane helix</keyword>
<comment type="subcellular location">
    <subcellularLocation>
        <location evidence="1">Cell membrane</location>
        <topology evidence="1">Single-pass type II membrane protein</topology>
    </subcellularLocation>
</comment>
<evidence type="ECO:0000313" key="9">
    <source>
        <dbReference type="EMBL" id="SHN53852.1"/>
    </source>
</evidence>
<evidence type="ECO:0000256" key="4">
    <source>
        <dbReference type="ARBA" id="ARBA00022989"/>
    </source>
</evidence>
<dbReference type="EMBL" id="FRDF01000005">
    <property type="protein sequence ID" value="SHN53852.1"/>
    <property type="molecule type" value="Genomic_DNA"/>
</dbReference>
<evidence type="ECO:0000256" key="1">
    <source>
        <dbReference type="ARBA" id="ARBA00004401"/>
    </source>
</evidence>
<evidence type="ECO:0000313" key="10">
    <source>
        <dbReference type="Proteomes" id="UP000184391"/>
    </source>
</evidence>
<name>A0A1M7S682_9SPHN</name>
<feature type="domain" description="PpiC" evidence="8">
    <location>
        <begin position="252"/>
        <end position="372"/>
    </location>
</feature>
<evidence type="ECO:0000256" key="5">
    <source>
        <dbReference type="ARBA" id="ARBA00023136"/>
    </source>
</evidence>
<dbReference type="Pfam" id="PF13624">
    <property type="entry name" value="SurA_N_3"/>
    <property type="match status" value="1"/>
</dbReference>
<keyword evidence="2" id="KW-1003">Cell membrane</keyword>
<dbReference type="OrthoDB" id="9768393at2"/>
<dbReference type="InterPro" id="IPR052029">
    <property type="entry name" value="PpiD_chaperone"/>
</dbReference>
<dbReference type="PANTHER" id="PTHR47529:SF1">
    <property type="entry name" value="PERIPLASMIC CHAPERONE PPID"/>
    <property type="match status" value="1"/>
</dbReference>
<dbReference type="Gene3D" id="1.10.4030.10">
    <property type="entry name" value="Porin chaperone SurA, peptide-binding domain"/>
    <property type="match status" value="1"/>
</dbReference>
<keyword evidence="3" id="KW-0812">Transmembrane</keyword>
<dbReference type="PANTHER" id="PTHR47529">
    <property type="entry name" value="PEPTIDYL-PROLYL CIS-TRANS ISOMERASE D"/>
    <property type="match status" value="1"/>
</dbReference>
<keyword evidence="5" id="KW-0472">Membrane</keyword>
<dbReference type="SUPFAM" id="SSF54534">
    <property type="entry name" value="FKBP-like"/>
    <property type="match status" value="1"/>
</dbReference>
<evidence type="ECO:0000256" key="2">
    <source>
        <dbReference type="ARBA" id="ARBA00022475"/>
    </source>
</evidence>